<dbReference type="PRINTS" id="PR00080">
    <property type="entry name" value="SDRFAMILY"/>
</dbReference>
<evidence type="ECO:0000256" key="3">
    <source>
        <dbReference type="RuleBase" id="RU000363"/>
    </source>
</evidence>
<dbReference type="GO" id="GO:0005829">
    <property type="term" value="C:cytosol"/>
    <property type="evidence" value="ECO:0007669"/>
    <property type="project" value="TreeGrafter"/>
</dbReference>
<dbReference type="SUPFAM" id="SSF51735">
    <property type="entry name" value="NAD(P)-binding Rossmann-fold domains"/>
    <property type="match status" value="1"/>
</dbReference>
<organism evidence="4 5">
    <name type="scientific">Sandarakinorhabdus cyanobacteriorum</name>
    <dbReference type="NCBI Taxonomy" id="1981098"/>
    <lineage>
        <taxon>Bacteria</taxon>
        <taxon>Pseudomonadati</taxon>
        <taxon>Pseudomonadota</taxon>
        <taxon>Alphaproteobacteria</taxon>
        <taxon>Sphingomonadales</taxon>
        <taxon>Sphingosinicellaceae</taxon>
        <taxon>Sandarakinorhabdus</taxon>
    </lineage>
</organism>
<dbReference type="GO" id="GO:0016491">
    <property type="term" value="F:oxidoreductase activity"/>
    <property type="evidence" value="ECO:0007669"/>
    <property type="project" value="UniProtKB-KW"/>
</dbReference>
<dbReference type="PRINTS" id="PR00081">
    <property type="entry name" value="GDHRDH"/>
</dbReference>
<reference evidence="4 5" key="1">
    <citation type="submission" date="2017-07" db="EMBL/GenBank/DDBJ databases">
        <title>Sandarakinorhabdus cyanobacteriorum sp. nov., a novel bacterium isolated from cyanobacterial aggregates in a eutrophic lake.</title>
        <authorList>
            <person name="Cai H."/>
        </authorList>
    </citation>
    <scope>NUCLEOTIDE SEQUENCE [LARGE SCALE GENOMIC DNA]</scope>
    <source>
        <strain evidence="4 5">TH057</strain>
    </source>
</reference>
<accession>A0A255YCS5</accession>
<dbReference type="Proteomes" id="UP000216991">
    <property type="component" value="Unassembled WGS sequence"/>
</dbReference>
<dbReference type="OrthoDB" id="7593130at2"/>
<dbReference type="Gene3D" id="3.40.50.720">
    <property type="entry name" value="NAD(P)-binding Rossmann-like Domain"/>
    <property type="match status" value="1"/>
</dbReference>
<comment type="caution">
    <text evidence="4">The sequence shown here is derived from an EMBL/GenBank/DDBJ whole genome shotgun (WGS) entry which is preliminary data.</text>
</comment>
<protein>
    <recommendedName>
        <fullName evidence="6">Short-chain dehydrogenase</fullName>
    </recommendedName>
</protein>
<dbReference type="EMBL" id="NOXT01000117">
    <property type="protein sequence ID" value="OYQ26504.1"/>
    <property type="molecule type" value="Genomic_DNA"/>
</dbReference>
<evidence type="ECO:0008006" key="6">
    <source>
        <dbReference type="Google" id="ProtNLM"/>
    </source>
</evidence>
<dbReference type="PANTHER" id="PTHR43391">
    <property type="entry name" value="RETINOL DEHYDROGENASE-RELATED"/>
    <property type="match status" value="1"/>
</dbReference>
<gene>
    <name evidence="4" type="ORF">CHU93_11950</name>
</gene>
<evidence type="ECO:0000313" key="4">
    <source>
        <dbReference type="EMBL" id="OYQ26504.1"/>
    </source>
</evidence>
<proteinExistence type="inferred from homology"/>
<dbReference type="Pfam" id="PF00106">
    <property type="entry name" value="adh_short"/>
    <property type="match status" value="1"/>
</dbReference>
<evidence type="ECO:0000256" key="2">
    <source>
        <dbReference type="ARBA" id="ARBA00023002"/>
    </source>
</evidence>
<dbReference type="InterPro" id="IPR036291">
    <property type="entry name" value="NAD(P)-bd_dom_sf"/>
</dbReference>
<sequence length="233" mass="23120">MMIRNSIALVTGANRGIGAAMVDAQLAAGAAKVYAAARQPVAHADPRVVPLELDVADPAAIAAAAERAGDVTLLINNAGVLEGGDIFTAGADAVERQLVVNGLAPLRLAAAFAPALRRSQGAIANILSVVALAPMPGLASYSASKALAASLTGSLRASLAGDGVSVHAVFPGPVDTDMAAEIDMPKTSPADVAAAVLAGIEAGDAEIFPDAFARQVAAGWAQDPRAVAAQFAA</sequence>
<dbReference type="RefSeq" id="WP_094474344.1">
    <property type="nucleotide sequence ID" value="NZ_NOXT01000117.1"/>
</dbReference>
<name>A0A255YCS5_9SPHN</name>
<keyword evidence="5" id="KW-1185">Reference proteome</keyword>
<comment type="similarity">
    <text evidence="1 3">Belongs to the short-chain dehydrogenases/reductases (SDR) family.</text>
</comment>
<keyword evidence="2" id="KW-0560">Oxidoreductase</keyword>
<evidence type="ECO:0000313" key="5">
    <source>
        <dbReference type="Proteomes" id="UP000216991"/>
    </source>
</evidence>
<dbReference type="AlphaFoldDB" id="A0A255YCS5"/>
<dbReference type="PANTHER" id="PTHR43391:SF91">
    <property type="entry name" value="OS04G0390700 PROTEIN"/>
    <property type="match status" value="1"/>
</dbReference>
<dbReference type="InterPro" id="IPR002347">
    <property type="entry name" value="SDR_fam"/>
</dbReference>
<evidence type="ECO:0000256" key="1">
    <source>
        <dbReference type="ARBA" id="ARBA00006484"/>
    </source>
</evidence>